<dbReference type="InterPro" id="IPR029052">
    <property type="entry name" value="Metallo-depent_PP-like"/>
</dbReference>
<keyword evidence="3" id="KW-1185">Reference proteome</keyword>
<dbReference type="PANTHER" id="PTHR42850:SF4">
    <property type="entry name" value="ZINC-DEPENDENT ENDOPOLYPHOSPHATASE"/>
    <property type="match status" value="1"/>
</dbReference>
<evidence type="ECO:0000313" key="3">
    <source>
        <dbReference type="Proteomes" id="UP000207598"/>
    </source>
</evidence>
<proteinExistence type="predicted"/>
<reference evidence="2 3" key="1">
    <citation type="submission" date="2017-05" db="EMBL/GenBank/DDBJ databases">
        <authorList>
            <person name="Song R."/>
            <person name="Chenine A.L."/>
            <person name="Ruprecht R.M."/>
        </authorList>
    </citation>
    <scope>NUCLEOTIDE SEQUENCE [LARGE SCALE GENOMIC DNA]</scope>
    <source>
        <strain evidence="2 3">CECT 8898</strain>
    </source>
</reference>
<dbReference type="InterPro" id="IPR004843">
    <property type="entry name" value="Calcineurin-like_PHP"/>
</dbReference>
<evidence type="ECO:0000259" key="1">
    <source>
        <dbReference type="Pfam" id="PF00149"/>
    </source>
</evidence>
<dbReference type="PANTHER" id="PTHR42850">
    <property type="entry name" value="METALLOPHOSPHOESTERASE"/>
    <property type="match status" value="1"/>
</dbReference>
<evidence type="ECO:0000313" key="2">
    <source>
        <dbReference type="EMBL" id="SMX39287.1"/>
    </source>
</evidence>
<gene>
    <name evidence="2" type="ORF">MAA8898_01965</name>
</gene>
<dbReference type="EMBL" id="FXYF01000004">
    <property type="protein sequence ID" value="SMX39287.1"/>
    <property type="molecule type" value="Genomic_DNA"/>
</dbReference>
<accession>A0A238K9X6</accession>
<dbReference type="Gene3D" id="3.60.21.10">
    <property type="match status" value="1"/>
</dbReference>
<feature type="domain" description="Calcineurin-like phosphoesterase" evidence="1">
    <location>
        <begin position="3"/>
        <end position="196"/>
    </location>
</feature>
<dbReference type="RefSeq" id="WP_094020781.1">
    <property type="nucleotide sequence ID" value="NZ_FXYF01000004.1"/>
</dbReference>
<organism evidence="2 3">
    <name type="scientific">Maliponia aquimaris</name>
    <dbReference type="NCBI Taxonomy" id="1673631"/>
    <lineage>
        <taxon>Bacteria</taxon>
        <taxon>Pseudomonadati</taxon>
        <taxon>Pseudomonadota</taxon>
        <taxon>Alphaproteobacteria</taxon>
        <taxon>Rhodobacterales</taxon>
        <taxon>Paracoccaceae</taxon>
        <taxon>Maliponia</taxon>
    </lineage>
</organism>
<dbReference type="Proteomes" id="UP000207598">
    <property type="component" value="Unassembled WGS sequence"/>
</dbReference>
<name>A0A238K9X6_9RHOB</name>
<dbReference type="SUPFAM" id="SSF56300">
    <property type="entry name" value="Metallo-dependent phosphatases"/>
    <property type="match status" value="1"/>
</dbReference>
<dbReference type="CDD" id="cd00144">
    <property type="entry name" value="MPP_PPP_family"/>
    <property type="match status" value="1"/>
</dbReference>
<dbReference type="GO" id="GO:0110154">
    <property type="term" value="P:RNA decapping"/>
    <property type="evidence" value="ECO:0007669"/>
    <property type="project" value="TreeGrafter"/>
</dbReference>
<dbReference type="OrthoDB" id="9807890at2"/>
<dbReference type="InterPro" id="IPR050126">
    <property type="entry name" value="Ap4A_hydrolase"/>
</dbReference>
<dbReference type="GO" id="GO:0016791">
    <property type="term" value="F:phosphatase activity"/>
    <property type="evidence" value="ECO:0007669"/>
    <property type="project" value="TreeGrafter"/>
</dbReference>
<dbReference type="AlphaFoldDB" id="A0A238K9X6"/>
<sequence length="239" mass="26607">MDRIYAIGDIHGQKAMLEDALARVDRDGGGRVVFLGDYVDRGPDSAGVIDLLCSGIDAGQDWVCLKGNHDRMFEWFVVPPTPRVDPYLLVGYHWFHPNIGGIQTAESYGVAVPKQVRQKTLADDLRAAVPERHVHFLQDLKLSHREGGVFFVHAGVRPQVLLDQQDEEDLLWIRQDFHRYTGDFGAFIVHGHTPVDAPDLHPNRLNLDTGAGYGDPLSVAVFEGQEISILGPSGRVRLR</sequence>
<dbReference type="GO" id="GO:0005737">
    <property type="term" value="C:cytoplasm"/>
    <property type="evidence" value="ECO:0007669"/>
    <property type="project" value="TreeGrafter"/>
</dbReference>
<protein>
    <submittedName>
        <fullName evidence="2">Diadenosine tetraphosphatase</fullName>
    </submittedName>
</protein>
<dbReference type="Pfam" id="PF00149">
    <property type="entry name" value="Metallophos"/>
    <property type="match status" value="1"/>
</dbReference>
<dbReference type="GO" id="GO:0008803">
    <property type="term" value="F:bis(5'-nucleosyl)-tetraphosphatase (symmetrical) activity"/>
    <property type="evidence" value="ECO:0007669"/>
    <property type="project" value="TreeGrafter"/>
</dbReference>